<evidence type="ECO:0000313" key="2">
    <source>
        <dbReference type="Proteomes" id="UP000664303"/>
    </source>
</evidence>
<organism evidence="1 2">
    <name type="scientific">Parahaliea mediterranea</name>
    <dbReference type="NCBI Taxonomy" id="651086"/>
    <lineage>
        <taxon>Bacteria</taxon>
        <taxon>Pseudomonadati</taxon>
        <taxon>Pseudomonadota</taxon>
        <taxon>Gammaproteobacteria</taxon>
        <taxon>Cellvibrionales</taxon>
        <taxon>Halieaceae</taxon>
        <taxon>Parahaliea</taxon>
    </lineage>
</organism>
<dbReference type="Proteomes" id="UP000664303">
    <property type="component" value="Unassembled WGS sequence"/>
</dbReference>
<keyword evidence="2" id="KW-1185">Reference proteome</keyword>
<proteinExistence type="predicted"/>
<sequence>MSENPPIKLRIPRQDLAAFELFPLDADSARQWAHALPVTNTRLSVSRLRDAVRDLNRVQIAAADRFGIMEELSPSLQVAVTNLSRRFLNQPLVLPEEPRQLAELAENLYSAFSTAYTLVAVHAIQQREQLGDVNPARLTCESLQRAISFAGRRMLQTFQLYQNVEPGGWLTLHQLYALGERQRLAELPVRDQHNRQVTLQESYLQALLLGCCKANQLRQSDLVGVHRGLQEWSGKVRLLGVEDADEALFMIDLNGDHPPVYNTSSTQRSRNQRYIDTRELVDHLEQLRERDRASGRLGLRLDDEITLPSNLLDHLIASLGSHSLRNFSRAAGSDTELEVAVGLSSAHYHVAGGKPFAELLPRHLLAAASHDPFTARDPGRDHWEKAEADDIHRGEADANSHTGGPPVVEMEDTSEALSGERHPGLRFPVYRVSAINASPGGYCLEWTQRTPPNLRSGDVMCVREPGQREWVIAAVRWVSALEQANTLVGVELLSPKAMPYGARTVGQRGALSEPMRVLLLPEIKLVGKPHTLITPRTGFRERQKVVLLRQGEEFLVQLQRQVGAAPGFSQFDFRYIRELEQNNSAIAEPVELPRPAFDSLWSEI</sequence>
<reference evidence="1" key="1">
    <citation type="submission" date="2021-02" db="EMBL/GenBank/DDBJ databases">
        <title>PHA producing bacteria isolated from coastal sediment in Guangdong, Shenzhen.</title>
        <authorList>
            <person name="Zheng W."/>
            <person name="Yu S."/>
            <person name="Huang Y."/>
        </authorList>
    </citation>
    <scope>NUCLEOTIDE SEQUENCE</scope>
    <source>
        <strain evidence="1">TN14-10</strain>
    </source>
</reference>
<dbReference type="RefSeq" id="WP_206562527.1">
    <property type="nucleotide sequence ID" value="NZ_JAFKCZ010000023.1"/>
</dbReference>
<evidence type="ECO:0000313" key="1">
    <source>
        <dbReference type="EMBL" id="MBN7799080.1"/>
    </source>
</evidence>
<gene>
    <name evidence="1" type="ORF">JYP50_20955</name>
</gene>
<dbReference type="EMBL" id="JAFKCZ010000023">
    <property type="protein sequence ID" value="MBN7799080.1"/>
    <property type="molecule type" value="Genomic_DNA"/>
</dbReference>
<accession>A0A939IP01</accession>
<comment type="caution">
    <text evidence="1">The sequence shown here is derived from an EMBL/GenBank/DDBJ whole genome shotgun (WGS) entry which is preliminary data.</text>
</comment>
<name>A0A939IP01_9GAMM</name>
<dbReference type="AlphaFoldDB" id="A0A939IP01"/>
<protein>
    <submittedName>
        <fullName evidence="1">GTPase</fullName>
    </submittedName>
</protein>